<feature type="transmembrane region" description="Helical" evidence="5">
    <location>
        <begin position="43"/>
        <end position="76"/>
    </location>
</feature>
<accession>A0ABP8RPJ9</accession>
<dbReference type="SUPFAM" id="SSF52540">
    <property type="entry name" value="P-loop containing nucleoside triphosphate hydrolases"/>
    <property type="match status" value="1"/>
</dbReference>
<dbReference type="RefSeq" id="WP_345415668.1">
    <property type="nucleotide sequence ID" value="NZ_BAABGT010000029.1"/>
</dbReference>
<proteinExistence type="predicted"/>
<feature type="domain" description="FtsK" evidence="6">
    <location>
        <begin position="222"/>
        <end position="400"/>
    </location>
</feature>
<dbReference type="PROSITE" id="PS50901">
    <property type="entry name" value="FTSK"/>
    <property type="match status" value="1"/>
</dbReference>
<evidence type="ECO:0000313" key="7">
    <source>
        <dbReference type="EMBL" id="GAA4544387.1"/>
    </source>
</evidence>
<keyword evidence="5" id="KW-1133">Transmembrane helix</keyword>
<reference evidence="8" key="1">
    <citation type="journal article" date="2019" name="Int. J. Syst. Evol. Microbiol.">
        <title>The Global Catalogue of Microorganisms (GCM) 10K type strain sequencing project: providing services to taxonomists for standard genome sequencing and annotation.</title>
        <authorList>
            <consortium name="The Broad Institute Genomics Platform"/>
            <consortium name="The Broad Institute Genome Sequencing Center for Infectious Disease"/>
            <person name="Wu L."/>
            <person name="Ma J."/>
        </authorList>
    </citation>
    <scope>NUCLEOTIDE SEQUENCE [LARGE SCALE GENOMIC DNA]</scope>
    <source>
        <strain evidence="8">JCM 17906</strain>
    </source>
</reference>
<dbReference type="InterPro" id="IPR027417">
    <property type="entry name" value="P-loop_NTPase"/>
</dbReference>
<dbReference type="EMBL" id="BAABGT010000029">
    <property type="protein sequence ID" value="GAA4544387.1"/>
    <property type="molecule type" value="Genomic_DNA"/>
</dbReference>
<organism evidence="7 8">
    <name type="scientific">Pseudonocardia xishanensis</name>
    <dbReference type="NCBI Taxonomy" id="630995"/>
    <lineage>
        <taxon>Bacteria</taxon>
        <taxon>Bacillati</taxon>
        <taxon>Actinomycetota</taxon>
        <taxon>Actinomycetes</taxon>
        <taxon>Pseudonocardiales</taxon>
        <taxon>Pseudonocardiaceae</taxon>
        <taxon>Pseudonocardia</taxon>
    </lineage>
</organism>
<feature type="region of interest" description="Disordered" evidence="4">
    <location>
        <begin position="1"/>
        <end position="25"/>
    </location>
</feature>
<dbReference type="InterPro" id="IPR002543">
    <property type="entry name" value="FtsK_dom"/>
</dbReference>
<keyword evidence="1 3" id="KW-0547">Nucleotide-binding</keyword>
<evidence type="ECO:0000256" key="2">
    <source>
        <dbReference type="ARBA" id="ARBA00022840"/>
    </source>
</evidence>
<keyword evidence="5" id="KW-0472">Membrane</keyword>
<gene>
    <name evidence="7" type="ORF">GCM10023175_22490</name>
</gene>
<comment type="caution">
    <text evidence="7">The sequence shown here is derived from an EMBL/GenBank/DDBJ whole genome shotgun (WGS) entry which is preliminary data.</text>
</comment>
<evidence type="ECO:0000259" key="6">
    <source>
        <dbReference type="PROSITE" id="PS50901"/>
    </source>
</evidence>
<name>A0ABP8RPJ9_9PSEU</name>
<dbReference type="PANTHER" id="PTHR22683:SF41">
    <property type="entry name" value="DNA TRANSLOCASE FTSK"/>
    <property type="match status" value="1"/>
</dbReference>
<dbReference type="PANTHER" id="PTHR22683">
    <property type="entry name" value="SPORULATION PROTEIN RELATED"/>
    <property type="match status" value="1"/>
</dbReference>
<dbReference type="InterPro" id="IPR050206">
    <property type="entry name" value="FtsK/SpoIIIE/SftA"/>
</dbReference>
<feature type="binding site" evidence="3">
    <location>
        <begin position="238"/>
        <end position="245"/>
    </location>
    <ligand>
        <name>ATP</name>
        <dbReference type="ChEBI" id="CHEBI:30616"/>
    </ligand>
</feature>
<keyword evidence="8" id="KW-1185">Reference proteome</keyword>
<dbReference type="Gene3D" id="3.40.50.300">
    <property type="entry name" value="P-loop containing nucleotide triphosphate hydrolases"/>
    <property type="match status" value="1"/>
</dbReference>
<evidence type="ECO:0000313" key="8">
    <source>
        <dbReference type="Proteomes" id="UP001501598"/>
    </source>
</evidence>
<protein>
    <submittedName>
        <fullName evidence="7">FtsK/SpoIIIE domain-containing protein</fullName>
    </submittedName>
</protein>
<dbReference type="Pfam" id="PF01580">
    <property type="entry name" value="FtsK_SpoIIIE"/>
    <property type="match status" value="1"/>
</dbReference>
<keyword evidence="2 3" id="KW-0067">ATP-binding</keyword>
<keyword evidence="5" id="KW-0812">Transmembrane</keyword>
<evidence type="ECO:0000256" key="4">
    <source>
        <dbReference type="SAM" id="MobiDB-lite"/>
    </source>
</evidence>
<sequence length="472" mass="51658">MRSVTFHNLTPVHPVGARPGRGSHRSTGREWRVLAWLCRHPRFLLVPATIVTGLVLLGPIVTGSIVGGLVLAVVSWRRGHPPSFDRFLAPRLRSTRRRWTAYAGGRWAGVLAECDLVRENRRTGQVTVPRVLRVRSSTPSIDTVYVRMARGQDLRTWTERAEALADALLAHRVAITRIRPAVLAVVVERVMPFDRVIPAPEIPAETADVDLDALDVGENEYGDPFTIRLPGKHFLTAGASGSGKGSLIWSPLCALGPAIRDGLVRVHMIDLKGGVETRRGARLFHRYATTAREAIDLLTDARDEMKARQAAMDGDRALTVSQETPLNVIMIDEMAMLTAHGERGDVREALRLLAEILTQARATLTTVMGYVQEPTKDVVDVRELFTTRICLGVTSAAHVDMVLGDGARERGALADQIPGDPAHAGIGFVIDTGSRLPVRFRAAYVDDHEIDELVERCAIHPPVRALPENGAA</sequence>
<evidence type="ECO:0000256" key="3">
    <source>
        <dbReference type="PROSITE-ProRule" id="PRU00289"/>
    </source>
</evidence>
<evidence type="ECO:0000256" key="5">
    <source>
        <dbReference type="SAM" id="Phobius"/>
    </source>
</evidence>
<evidence type="ECO:0000256" key="1">
    <source>
        <dbReference type="ARBA" id="ARBA00022741"/>
    </source>
</evidence>
<dbReference type="Proteomes" id="UP001501598">
    <property type="component" value="Unassembled WGS sequence"/>
</dbReference>